<evidence type="ECO:0000313" key="1">
    <source>
        <dbReference type="EMBL" id="KAF8901186.1"/>
    </source>
</evidence>
<sequence length="195" mass="22155">MHYYRNPGRTEMSEHQFQQSQSLMLEKIDLWRSARKGSQISLSVSFERSRLNPPIAEWTEHIKALIVDHVEVLHRVELRVPFADGKAFFEIRSERMSRLECLGLFDLAYADFLKLSIYIDGTHPGDTPVIAHHLTDLSITFVTQADPSFFRGISFPKLASLRIGCATLLNHQASFLGEGRTNFLAIAISSANSRH</sequence>
<gene>
    <name evidence="1" type="ORF">CPB84DRAFT_1777997</name>
</gene>
<comment type="caution">
    <text evidence="1">The sequence shown here is derived from an EMBL/GenBank/DDBJ whole genome shotgun (WGS) entry which is preliminary data.</text>
</comment>
<keyword evidence="2" id="KW-1185">Reference proteome</keyword>
<dbReference type="OrthoDB" id="3365698at2759"/>
<proteinExistence type="predicted"/>
<organism evidence="1 2">
    <name type="scientific">Gymnopilus junonius</name>
    <name type="common">Spectacular rustgill mushroom</name>
    <name type="synonym">Gymnopilus spectabilis subsp. junonius</name>
    <dbReference type="NCBI Taxonomy" id="109634"/>
    <lineage>
        <taxon>Eukaryota</taxon>
        <taxon>Fungi</taxon>
        <taxon>Dikarya</taxon>
        <taxon>Basidiomycota</taxon>
        <taxon>Agaricomycotina</taxon>
        <taxon>Agaricomycetes</taxon>
        <taxon>Agaricomycetidae</taxon>
        <taxon>Agaricales</taxon>
        <taxon>Agaricineae</taxon>
        <taxon>Hymenogastraceae</taxon>
        <taxon>Gymnopilus</taxon>
    </lineage>
</organism>
<dbReference type="AlphaFoldDB" id="A0A9P5TMJ4"/>
<dbReference type="EMBL" id="JADNYJ010000043">
    <property type="protein sequence ID" value="KAF8901186.1"/>
    <property type="molecule type" value="Genomic_DNA"/>
</dbReference>
<reference evidence="1" key="1">
    <citation type="submission" date="2020-11" db="EMBL/GenBank/DDBJ databases">
        <authorList>
            <consortium name="DOE Joint Genome Institute"/>
            <person name="Ahrendt S."/>
            <person name="Riley R."/>
            <person name="Andreopoulos W."/>
            <person name="LaButti K."/>
            <person name="Pangilinan J."/>
            <person name="Ruiz-duenas F.J."/>
            <person name="Barrasa J.M."/>
            <person name="Sanchez-Garcia M."/>
            <person name="Camarero S."/>
            <person name="Miyauchi S."/>
            <person name="Serrano A."/>
            <person name="Linde D."/>
            <person name="Babiker R."/>
            <person name="Drula E."/>
            <person name="Ayuso-Fernandez I."/>
            <person name="Pacheco R."/>
            <person name="Padilla G."/>
            <person name="Ferreira P."/>
            <person name="Barriuso J."/>
            <person name="Kellner H."/>
            <person name="Castanera R."/>
            <person name="Alfaro M."/>
            <person name="Ramirez L."/>
            <person name="Pisabarro A.G."/>
            <person name="Kuo A."/>
            <person name="Tritt A."/>
            <person name="Lipzen A."/>
            <person name="He G."/>
            <person name="Yan M."/>
            <person name="Ng V."/>
            <person name="Cullen D."/>
            <person name="Martin F."/>
            <person name="Rosso M.-N."/>
            <person name="Henrissat B."/>
            <person name="Hibbett D."/>
            <person name="Martinez A.T."/>
            <person name="Grigoriev I.V."/>
        </authorList>
    </citation>
    <scope>NUCLEOTIDE SEQUENCE</scope>
    <source>
        <strain evidence="1">AH 44721</strain>
    </source>
</reference>
<name>A0A9P5TMJ4_GYMJU</name>
<protein>
    <submittedName>
        <fullName evidence="1">Uncharacterized protein</fullName>
    </submittedName>
</protein>
<evidence type="ECO:0000313" key="2">
    <source>
        <dbReference type="Proteomes" id="UP000724874"/>
    </source>
</evidence>
<accession>A0A9P5TMJ4</accession>
<dbReference type="Proteomes" id="UP000724874">
    <property type="component" value="Unassembled WGS sequence"/>
</dbReference>